<evidence type="ECO:0000313" key="9">
    <source>
        <dbReference type="Proteomes" id="UP000177707"/>
    </source>
</evidence>
<evidence type="ECO:0000256" key="7">
    <source>
        <dbReference type="SAM" id="Phobius"/>
    </source>
</evidence>
<dbReference type="NCBIfam" id="TIGR02228">
    <property type="entry name" value="sigpep_I_arch"/>
    <property type="match status" value="1"/>
</dbReference>
<evidence type="ECO:0000256" key="3">
    <source>
        <dbReference type="ARBA" id="ARBA00022989"/>
    </source>
</evidence>
<evidence type="ECO:0000313" key="8">
    <source>
        <dbReference type="EMBL" id="OHB02677.1"/>
    </source>
</evidence>
<comment type="caution">
    <text evidence="8">The sequence shown here is derived from an EMBL/GenBank/DDBJ whole genome shotgun (WGS) entry which is preliminary data.</text>
</comment>
<feature type="transmembrane region" description="Helical" evidence="7">
    <location>
        <begin position="138"/>
        <end position="160"/>
    </location>
</feature>
<dbReference type="EC" id="3.4.21.89" evidence="5"/>
<evidence type="ECO:0000256" key="2">
    <source>
        <dbReference type="ARBA" id="ARBA00022692"/>
    </source>
</evidence>
<sequence>MKKLFKIPYYFLVVGVASIGLLLLATLLPIPGNLRVKIVKSGSMEPAIKTGGLVFIREASSYKMGDVITFGQDTKTQIPTTHRIIEESGEGASKTFTTMGDANDAPDPKEVGVGEIRGKVIFSLPYAGYILDFAKKPMGFLLLVGVPALIIIFEELIKIWKEIKKIRRRKNEEALEYVSSEALPIELERNVQSVYREGNVLDLRAKFEQKSREGLSFRRRDTSDFGLKVVSILLLAIVPLLGFGSVGSTVSYYNESEVSLGNILQAGSNYKNFTENNLRVNNDEEVVLGVSVETSLSEVSEDLAPSEVEENKIEEESEEQVVEESEEVVEEELNEENTNTEVELEDTEDENVTESNAVEEEQEIVEPTPVTISE</sequence>
<feature type="region of interest" description="Disordered" evidence="6">
    <location>
        <begin position="298"/>
        <end position="374"/>
    </location>
</feature>
<dbReference type="InterPro" id="IPR019533">
    <property type="entry name" value="Peptidase_S26"/>
</dbReference>
<evidence type="ECO:0000256" key="1">
    <source>
        <dbReference type="ARBA" id="ARBA00004370"/>
    </source>
</evidence>
<dbReference type="Gene3D" id="2.10.109.10">
    <property type="entry name" value="Umud Fragment, subunit A"/>
    <property type="match status" value="1"/>
</dbReference>
<dbReference type="PANTHER" id="PTHR10806">
    <property type="entry name" value="SIGNAL PEPTIDASE COMPLEX CATALYTIC SUBUNIT SEC11"/>
    <property type="match status" value="1"/>
</dbReference>
<organism evidence="8 9">
    <name type="scientific">Candidatus Zambryskibacteria bacterium RIFCSPLOWO2_01_FULL_39_39</name>
    <dbReference type="NCBI Taxonomy" id="1802758"/>
    <lineage>
        <taxon>Bacteria</taxon>
        <taxon>Candidatus Zambryskiibacteriota</taxon>
    </lineage>
</organism>
<gene>
    <name evidence="8" type="ORF">A3A96_02395</name>
</gene>
<dbReference type="AlphaFoldDB" id="A0A1G2TZH4"/>
<dbReference type="SUPFAM" id="SSF51306">
    <property type="entry name" value="LexA/Signal peptidase"/>
    <property type="match status" value="1"/>
</dbReference>
<feature type="transmembrane region" description="Helical" evidence="7">
    <location>
        <begin position="7"/>
        <end position="30"/>
    </location>
</feature>
<dbReference type="GO" id="GO:0016020">
    <property type="term" value="C:membrane"/>
    <property type="evidence" value="ECO:0007669"/>
    <property type="project" value="UniProtKB-SubCell"/>
</dbReference>
<dbReference type="Proteomes" id="UP000177707">
    <property type="component" value="Unassembled WGS sequence"/>
</dbReference>
<evidence type="ECO:0000256" key="5">
    <source>
        <dbReference type="NCBIfam" id="TIGR02228"/>
    </source>
</evidence>
<protein>
    <recommendedName>
        <fullName evidence="5">Signal peptidase I</fullName>
        <ecNumber evidence="5">3.4.21.89</ecNumber>
    </recommendedName>
</protein>
<proteinExistence type="predicted"/>
<dbReference type="InterPro" id="IPR036286">
    <property type="entry name" value="LexA/Signal_pep-like_sf"/>
</dbReference>
<feature type="compositionally biased region" description="Acidic residues" evidence="6">
    <location>
        <begin position="342"/>
        <end position="364"/>
    </location>
</feature>
<name>A0A1G2TZH4_9BACT</name>
<keyword evidence="3 7" id="KW-1133">Transmembrane helix</keyword>
<keyword evidence="2 7" id="KW-0812">Transmembrane</keyword>
<feature type="transmembrane region" description="Helical" evidence="7">
    <location>
        <begin position="225"/>
        <end position="246"/>
    </location>
</feature>
<accession>A0A1G2TZH4</accession>
<dbReference type="PANTHER" id="PTHR10806:SF6">
    <property type="entry name" value="SIGNAL PEPTIDASE COMPLEX CATALYTIC SUBUNIT SEC11"/>
    <property type="match status" value="1"/>
</dbReference>
<evidence type="ECO:0000256" key="6">
    <source>
        <dbReference type="SAM" id="MobiDB-lite"/>
    </source>
</evidence>
<dbReference type="GO" id="GO:0004252">
    <property type="term" value="F:serine-type endopeptidase activity"/>
    <property type="evidence" value="ECO:0007669"/>
    <property type="project" value="UniProtKB-UniRule"/>
</dbReference>
<dbReference type="InterPro" id="IPR001733">
    <property type="entry name" value="Peptidase_S26B"/>
</dbReference>
<evidence type="ECO:0000256" key="4">
    <source>
        <dbReference type="ARBA" id="ARBA00023136"/>
    </source>
</evidence>
<dbReference type="GO" id="GO:0009003">
    <property type="term" value="F:signal peptidase activity"/>
    <property type="evidence" value="ECO:0007669"/>
    <property type="project" value="UniProtKB-EC"/>
</dbReference>
<dbReference type="GO" id="GO:0006465">
    <property type="term" value="P:signal peptide processing"/>
    <property type="evidence" value="ECO:0007669"/>
    <property type="project" value="UniProtKB-UniRule"/>
</dbReference>
<dbReference type="CDD" id="cd06530">
    <property type="entry name" value="S26_SPase_I"/>
    <property type="match status" value="1"/>
</dbReference>
<keyword evidence="4 7" id="KW-0472">Membrane</keyword>
<dbReference type="EMBL" id="MHWB01000002">
    <property type="protein sequence ID" value="OHB02677.1"/>
    <property type="molecule type" value="Genomic_DNA"/>
</dbReference>
<dbReference type="STRING" id="1802758.A3A96_02395"/>
<reference evidence="8 9" key="1">
    <citation type="journal article" date="2016" name="Nat. Commun.">
        <title>Thousands of microbial genomes shed light on interconnected biogeochemical processes in an aquifer system.</title>
        <authorList>
            <person name="Anantharaman K."/>
            <person name="Brown C.T."/>
            <person name="Hug L.A."/>
            <person name="Sharon I."/>
            <person name="Castelle C.J."/>
            <person name="Probst A.J."/>
            <person name="Thomas B.C."/>
            <person name="Singh A."/>
            <person name="Wilkins M.J."/>
            <person name="Karaoz U."/>
            <person name="Brodie E.L."/>
            <person name="Williams K.H."/>
            <person name="Hubbard S.S."/>
            <person name="Banfield J.F."/>
        </authorList>
    </citation>
    <scope>NUCLEOTIDE SEQUENCE [LARGE SCALE GENOMIC DNA]</scope>
</reference>
<feature type="compositionally biased region" description="Acidic residues" evidence="6">
    <location>
        <begin position="312"/>
        <end position="335"/>
    </location>
</feature>
<comment type="subcellular location">
    <subcellularLocation>
        <location evidence="1">Membrane</location>
    </subcellularLocation>
</comment>